<comment type="caution">
    <text evidence="3">The sequence shown here is derived from an EMBL/GenBank/DDBJ whole genome shotgun (WGS) entry which is preliminary data.</text>
</comment>
<dbReference type="InterPro" id="IPR041667">
    <property type="entry name" value="Cupin_8"/>
</dbReference>
<evidence type="ECO:0000313" key="4">
    <source>
        <dbReference type="Proteomes" id="UP000292052"/>
    </source>
</evidence>
<evidence type="ECO:0000313" key="3">
    <source>
        <dbReference type="EMBL" id="RZC35771.1"/>
    </source>
</evidence>
<feature type="non-terminal residue" evidence="3">
    <location>
        <position position="1"/>
    </location>
</feature>
<dbReference type="EMBL" id="QDEB01067971">
    <property type="protein sequence ID" value="RZC35771.1"/>
    <property type="molecule type" value="Genomic_DNA"/>
</dbReference>
<keyword evidence="1" id="KW-0812">Transmembrane</keyword>
<dbReference type="SUPFAM" id="SSF51197">
    <property type="entry name" value="Clavaminate synthase-like"/>
    <property type="match status" value="1"/>
</dbReference>
<dbReference type="OrthoDB" id="10063099at2759"/>
<proteinExistence type="predicted"/>
<reference evidence="3 4" key="1">
    <citation type="submission" date="2017-03" db="EMBL/GenBank/DDBJ databases">
        <title>Genome of the blue death feigning beetle - Asbolus verrucosus.</title>
        <authorList>
            <person name="Rider S.D."/>
        </authorList>
    </citation>
    <scope>NUCLEOTIDE SEQUENCE [LARGE SCALE GENOMIC DNA]</scope>
    <source>
        <strain evidence="3">Butters</strain>
        <tissue evidence="3">Head and leg muscle</tissue>
    </source>
</reference>
<feature type="transmembrane region" description="Helical" evidence="1">
    <location>
        <begin position="12"/>
        <end position="37"/>
    </location>
</feature>
<keyword evidence="3" id="KW-0808">Transferase</keyword>
<keyword evidence="1" id="KW-1133">Transmembrane helix</keyword>
<sequence length="286" mass="33030">KDFVQIDVSKKIFNNYVILLSKRNIVFLFGIILSLLITTQTNVLNNSTCLIDMPSGVSKWFREPETCDICEGVTEVEKITNISSSTFYSNFIHPAKPVVVTDGAKYWSASKMFTFDFFKNLYRTSNIDDESSFCQFFPYKTEFTSLYEVFEMDPRRANLEVGQKPWYIGWSNCNDKVGKILRQHYEIPHFLPNTSENIALNWIFMGGPGQGAHMHVDNVQYPSWQAQLKGKKLWRLAPPPECFYKCKEMQVVVESGEIIVVDTNRWYHQTFILPGDISITIGSEFD</sequence>
<keyword evidence="1" id="KW-0472">Membrane</keyword>
<dbReference type="PANTHER" id="PTHR12480:SF19">
    <property type="entry name" value="CUPIN-LIKE DOMAIN-CONTAINING PROTEIN"/>
    <property type="match status" value="1"/>
</dbReference>
<dbReference type="Proteomes" id="UP000292052">
    <property type="component" value="Unassembled WGS sequence"/>
</dbReference>
<dbReference type="Gene3D" id="2.60.120.650">
    <property type="entry name" value="Cupin"/>
    <property type="match status" value="1"/>
</dbReference>
<dbReference type="PANTHER" id="PTHR12480">
    <property type="entry name" value="ARGININE DEMETHYLASE AND LYSYL-HYDROXYLASE JMJD"/>
    <property type="match status" value="1"/>
</dbReference>
<evidence type="ECO:0000256" key="1">
    <source>
        <dbReference type="SAM" id="Phobius"/>
    </source>
</evidence>
<accession>A0A482VS57</accession>
<keyword evidence="3" id="KW-0489">Methyltransferase</keyword>
<dbReference type="Pfam" id="PF13621">
    <property type="entry name" value="Cupin_8"/>
    <property type="match status" value="1"/>
</dbReference>
<dbReference type="AlphaFoldDB" id="A0A482VS57"/>
<dbReference type="GO" id="GO:0008168">
    <property type="term" value="F:methyltransferase activity"/>
    <property type="evidence" value="ECO:0007669"/>
    <property type="project" value="UniProtKB-KW"/>
</dbReference>
<dbReference type="GO" id="GO:0016706">
    <property type="term" value="F:2-oxoglutarate-dependent dioxygenase activity"/>
    <property type="evidence" value="ECO:0007669"/>
    <property type="project" value="TreeGrafter"/>
</dbReference>
<feature type="domain" description="Cupin-like" evidence="2">
    <location>
        <begin position="85"/>
        <end position="241"/>
    </location>
</feature>
<dbReference type="STRING" id="1661398.A0A482VS57"/>
<feature type="non-terminal residue" evidence="3">
    <location>
        <position position="286"/>
    </location>
</feature>
<dbReference type="GO" id="GO:0032259">
    <property type="term" value="P:methylation"/>
    <property type="evidence" value="ECO:0007669"/>
    <property type="project" value="UniProtKB-KW"/>
</dbReference>
<name>A0A482VS57_ASBVE</name>
<gene>
    <name evidence="3" type="ORF">BDFB_010033</name>
</gene>
<organism evidence="3 4">
    <name type="scientific">Asbolus verrucosus</name>
    <name type="common">Desert ironclad beetle</name>
    <dbReference type="NCBI Taxonomy" id="1661398"/>
    <lineage>
        <taxon>Eukaryota</taxon>
        <taxon>Metazoa</taxon>
        <taxon>Ecdysozoa</taxon>
        <taxon>Arthropoda</taxon>
        <taxon>Hexapoda</taxon>
        <taxon>Insecta</taxon>
        <taxon>Pterygota</taxon>
        <taxon>Neoptera</taxon>
        <taxon>Endopterygota</taxon>
        <taxon>Coleoptera</taxon>
        <taxon>Polyphaga</taxon>
        <taxon>Cucujiformia</taxon>
        <taxon>Tenebrionidae</taxon>
        <taxon>Pimeliinae</taxon>
        <taxon>Asbolus</taxon>
    </lineage>
</organism>
<dbReference type="InterPro" id="IPR050910">
    <property type="entry name" value="JMJD6_ArgDemeth/LysHydrox"/>
</dbReference>
<keyword evidence="4" id="KW-1185">Reference proteome</keyword>
<evidence type="ECO:0000259" key="2">
    <source>
        <dbReference type="Pfam" id="PF13621"/>
    </source>
</evidence>
<protein>
    <submittedName>
        <fullName evidence="3">Bifunctional arginine demethylase and lysyl-hydroxylase JMJD6</fullName>
    </submittedName>
</protein>